<feature type="domain" description="HAMP" evidence="6">
    <location>
        <begin position="484"/>
        <end position="537"/>
    </location>
</feature>
<dbReference type="SMART" id="SM00283">
    <property type="entry name" value="MA"/>
    <property type="match status" value="1"/>
</dbReference>
<evidence type="ECO:0008006" key="9">
    <source>
        <dbReference type="Google" id="ProtNLM"/>
    </source>
</evidence>
<evidence type="ECO:0000256" key="1">
    <source>
        <dbReference type="ARBA" id="ARBA00022500"/>
    </source>
</evidence>
<keyword evidence="1" id="KW-0145">Chemotaxis</keyword>
<evidence type="ECO:0000256" key="4">
    <source>
        <dbReference type="SAM" id="Phobius"/>
    </source>
</evidence>
<dbReference type="InterPro" id="IPR003660">
    <property type="entry name" value="HAMP_dom"/>
</dbReference>
<keyword evidence="4" id="KW-0472">Membrane</keyword>
<dbReference type="InterPro" id="IPR051310">
    <property type="entry name" value="MCP_chemotaxis"/>
</dbReference>
<dbReference type="CDD" id="cd11386">
    <property type="entry name" value="MCP_signal"/>
    <property type="match status" value="1"/>
</dbReference>
<organism evidence="7 8">
    <name type="scientific">Litoreibacter roseus</name>
    <dbReference type="NCBI Taxonomy" id="2601869"/>
    <lineage>
        <taxon>Bacteria</taxon>
        <taxon>Pseudomonadati</taxon>
        <taxon>Pseudomonadota</taxon>
        <taxon>Alphaproteobacteria</taxon>
        <taxon>Rhodobacterales</taxon>
        <taxon>Roseobacteraceae</taxon>
        <taxon>Litoreibacter</taxon>
    </lineage>
</organism>
<feature type="transmembrane region" description="Helical" evidence="4">
    <location>
        <begin position="467"/>
        <end position="487"/>
    </location>
</feature>
<dbReference type="GO" id="GO:0006935">
    <property type="term" value="P:chemotaxis"/>
    <property type="evidence" value="ECO:0007669"/>
    <property type="project" value="UniProtKB-KW"/>
</dbReference>
<dbReference type="InterPro" id="IPR004089">
    <property type="entry name" value="MCPsignal_dom"/>
</dbReference>
<gene>
    <name evidence="7" type="ORF">KIN_10120</name>
</gene>
<dbReference type="Gene3D" id="1.10.287.950">
    <property type="entry name" value="Methyl-accepting chemotaxis protein"/>
    <property type="match status" value="1"/>
</dbReference>
<accession>A0A6N6JF71</accession>
<dbReference type="GO" id="GO:0007165">
    <property type="term" value="P:signal transduction"/>
    <property type="evidence" value="ECO:0007669"/>
    <property type="project" value="UniProtKB-KW"/>
</dbReference>
<dbReference type="GO" id="GO:0016020">
    <property type="term" value="C:membrane"/>
    <property type="evidence" value="ECO:0007669"/>
    <property type="project" value="InterPro"/>
</dbReference>
<evidence type="ECO:0000259" key="6">
    <source>
        <dbReference type="PROSITE" id="PS50885"/>
    </source>
</evidence>
<dbReference type="SUPFAM" id="SSF58104">
    <property type="entry name" value="Methyl-accepting chemotaxis protein (MCP) signaling domain"/>
    <property type="match status" value="1"/>
</dbReference>
<dbReference type="Pfam" id="PF00015">
    <property type="entry name" value="MCPsignal"/>
    <property type="match status" value="1"/>
</dbReference>
<keyword evidence="8" id="KW-1185">Reference proteome</keyword>
<evidence type="ECO:0000256" key="3">
    <source>
        <dbReference type="PROSITE-ProRule" id="PRU00284"/>
    </source>
</evidence>
<keyword evidence="3" id="KW-0807">Transducer</keyword>
<dbReference type="EMBL" id="BLJE01000001">
    <property type="protein sequence ID" value="GFE63938.1"/>
    <property type="molecule type" value="Genomic_DNA"/>
</dbReference>
<dbReference type="PROSITE" id="PS50885">
    <property type="entry name" value="HAMP"/>
    <property type="match status" value="2"/>
</dbReference>
<evidence type="ECO:0000259" key="5">
    <source>
        <dbReference type="PROSITE" id="PS50111"/>
    </source>
</evidence>
<comment type="similarity">
    <text evidence="2">Belongs to the methyl-accepting chemotaxis (MCP) protein family.</text>
</comment>
<sequence>MTPVIYLFQSIGVKMLLIFAALATTSAFMFFVATTVFRETAENLETLTLVRLPELKASIDLDIAASRLKNGMIGLLLAQNSEELLDERDKKEKIINGLQTAYGLLDRRTKAQIGPWIVDVERQMTDLSDARLREFESLERISQSVSALWDAAETATAEIEKKVDDAYFDLAIGGEHTIEAVTQQLDVLVNDVLAHLHSVLAIQSNVNLISGVALALTQTTDPALEAILRDLRETGLKEVDRLVADHRNTDPIEGEFDALKKHLAIIRDQSDSNVLTRRQRTKEILAARRALDAFLIPIIDDLAFEVAISSEHASTENADAINALLAGPTAVQREASILQTTLWTFLATALETANASNPVELEIAGEKLRVISLRLDGLSQNSNPSLRKEIETLLAIVAPESGLSMLRGAVLATQEDAVEATEAAAKSVIAIGSLAQEFGRASQEKIFAASGVVLDHAGVAEERLRQIAMLSAALFLAAFFVNFTWIIKPLVRLTKTTENLASGDLTQPIGFRSSGGEIGRMANALRVFRDGLVEKNAIQAQVEQEREAHEQEQQAVVASLAKGLNGLANKDLNVALREKFPGSYDRLRHDFNAAVMTLKDIIDQIVTSGRSVRKSTSAISNASTDLSNRSENAAGSLQQTAAALEQITSSVASSSQQANATLDVVKRASKSAEQGKGVIDATVTAIQDIKGSSLKISEIVDTIDSIAFQTNLLALNAGVEAARANEAGRGFAVVASEVQALAQRSSEAAKDIKKLIDLSAVDVDRGVDLVALAENAFDDIATAIMQASAQTTEIAKASEDQALGITEINGAIGELDKVTQQNAAMLEQTSAAHLSLKEEAERLGQIVEGFTLDARDQDYNSLTDIKPQKVLRGIA</sequence>
<protein>
    <recommendedName>
        <fullName evidence="9">Methyl-accepting chemotaxis protein</fullName>
    </recommendedName>
</protein>
<dbReference type="CDD" id="cd06225">
    <property type="entry name" value="HAMP"/>
    <property type="match status" value="1"/>
</dbReference>
<dbReference type="PANTHER" id="PTHR43531">
    <property type="entry name" value="PROTEIN ICFG"/>
    <property type="match status" value="1"/>
</dbReference>
<dbReference type="Gene3D" id="6.10.340.10">
    <property type="match status" value="1"/>
</dbReference>
<reference evidence="7 8" key="1">
    <citation type="submission" date="2019-12" db="EMBL/GenBank/DDBJ databases">
        <title>Litoreibacter badius sp. nov., a novel bacteriochlorophyll a-containing bacterium in the genus Litoreibacter.</title>
        <authorList>
            <person name="Kanamuro M."/>
            <person name="Takabe Y."/>
            <person name="Mori K."/>
            <person name="Takaichi S."/>
            <person name="Hanada S."/>
        </authorList>
    </citation>
    <scope>NUCLEOTIDE SEQUENCE [LARGE SCALE GENOMIC DNA]</scope>
    <source>
        <strain evidence="7 8">K6</strain>
    </source>
</reference>
<keyword evidence="4" id="KW-0812">Transmembrane</keyword>
<dbReference type="Pfam" id="PF00672">
    <property type="entry name" value="HAMP"/>
    <property type="match status" value="1"/>
</dbReference>
<name>A0A6N6JF71_9RHOB</name>
<dbReference type="Proteomes" id="UP000436822">
    <property type="component" value="Unassembled WGS sequence"/>
</dbReference>
<evidence type="ECO:0000256" key="2">
    <source>
        <dbReference type="ARBA" id="ARBA00029447"/>
    </source>
</evidence>
<feature type="transmembrane region" description="Helical" evidence="4">
    <location>
        <begin position="15"/>
        <end position="37"/>
    </location>
</feature>
<dbReference type="PANTHER" id="PTHR43531:SF11">
    <property type="entry name" value="METHYL-ACCEPTING CHEMOTAXIS PROTEIN 3"/>
    <property type="match status" value="1"/>
</dbReference>
<dbReference type="SMART" id="SM00304">
    <property type="entry name" value="HAMP"/>
    <property type="match status" value="2"/>
</dbReference>
<comment type="caution">
    <text evidence="7">The sequence shown here is derived from an EMBL/GenBank/DDBJ whole genome shotgun (WGS) entry which is preliminary data.</text>
</comment>
<proteinExistence type="inferred from homology"/>
<feature type="domain" description="HAMP" evidence="6">
    <location>
        <begin position="551"/>
        <end position="603"/>
    </location>
</feature>
<keyword evidence="4" id="KW-1133">Transmembrane helix</keyword>
<dbReference type="AlphaFoldDB" id="A0A6N6JF71"/>
<evidence type="ECO:0000313" key="7">
    <source>
        <dbReference type="EMBL" id="GFE63938.1"/>
    </source>
</evidence>
<feature type="domain" description="Methyl-accepting transducer" evidence="5">
    <location>
        <begin position="608"/>
        <end position="837"/>
    </location>
</feature>
<dbReference type="SUPFAM" id="SSF158472">
    <property type="entry name" value="HAMP domain-like"/>
    <property type="match status" value="1"/>
</dbReference>
<dbReference type="PROSITE" id="PS50111">
    <property type="entry name" value="CHEMOTAXIS_TRANSDUC_2"/>
    <property type="match status" value="1"/>
</dbReference>
<evidence type="ECO:0000313" key="8">
    <source>
        <dbReference type="Proteomes" id="UP000436822"/>
    </source>
</evidence>